<keyword evidence="6" id="KW-0131">Cell cycle</keyword>
<evidence type="ECO:0000313" key="9">
    <source>
        <dbReference type="EMBL" id="SHE54300.1"/>
    </source>
</evidence>
<evidence type="ECO:0000256" key="5">
    <source>
        <dbReference type="ARBA" id="ARBA00023136"/>
    </source>
</evidence>
<proteinExistence type="predicted"/>
<keyword evidence="3 8" id="KW-0812">Transmembrane</keyword>
<dbReference type="InterPro" id="IPR009619">
    <property type="entry name" value="CrgA"/>
</dbReference>
<name>A0A1M4UCM0_9ACTN</name>
<gene>
    <name evidence="9" type="ORF">SAMN02745225_00925</name>
</gene>
<evidence type="ECO:0000256" key="6">
    <source>
        <dbReference type="ARBA" id="ARBA00023306"/>
    </source>
</evidence>
<evidence type="ECO:0000256" key="3">
    <source>
        <dbReference type="ARBA" id="ARBA00022692"/>
    </source>
</evidence>
<feature type="transmembrane region" description="Helical" evidence="8">
    <location>
        <begin position="33"/>
        <end position="57"/>
    </location>
</feature>
<evidence type="ECO:0000313" key="10">
    <source>
        <dbReference type="Proteomes" id="UP000184295"/>
    </source>
</evidence>
<reference evidence="10" key="1">
    <citation type="submission" date="2016-11" db="EMBL/GenBank/DDBJ databases">
        <authorList>
            <person name="Varghese N."/>
            <person name="Submissions S."/>
        </authorList>
    </citation>
    <scope>NUCLEOTIDE SEQUENCE [LARGE SCALE GENOMIC DNA]</scope>
    <source>
        <strain evidence="10">DSM 19514</strain>
    </source>
</reference>
<feature type="transmembrane region" description="Helical" evidence="8">
    <location>
        <begin position="63"/>
        <end position="81"/>
    </location>
</feature>
<keyword evidence="2" id="KW-0132">Cell division</keyword>
<dbReference type="Proteomes" id="UP000184295">
    <property type="component" value="Unassembled WGS sequence"/>
</dbReference>
<organism evidence="9 10">
    <name type="scientific">Ferrithrix thermotolerans DSM 19514</name>
    <dbReference type="NCBI Taxonomy" id="1121881"/>
    <lineage>
        <taxon>Bacteria</taxon>
        <taxon>Bacillati</taxon>
        <taxon>Actinomycetota</taxon>
        <taxon>Acidimicrobiia</taxon>
        <taxon>Acidimicrobiales</taxon>
        <taxon>Acidimicrobiaceae</taxon>
        <taxon>Ferrithrix</taxon>
    </lineage>
</organism>
<dbReference type="GO" id="GO:0051301">
    <property type="term" value="P:cell division"/>
    <property type="evidence" value="ECO:0007669"/>
    <property type="project" value="UniProtKB-KW"/>
</dbReference>
<dbReference type="AlphaFoldDB" id="A0A1M4UCM0"/>
<evidence type="ECO:0000256" key="1">
    <source>
        <dbReference type="ARBA" id="ARBA00022475"/>
    </source>
</evidence>
<keyword evidence="5 8" id="KW-0472">Membrane</keyword>
<dbReference type="Pfam" id="PF06781">
    <property type="entry name" value="CrgA"/>
    <property type="match status" value="1"/>
</dbReference>
<keyword evidence="1" id="KW-1003">Cell membrane</keyword>
<keyword evidence="10" id="KW-1185">Reference proteome</keyword>
<keyword evidence="4 8" id="KW-1133">Transmembrane helix</keyword>
<accession>A0A1M4UCM0</accession>
<sequence length="84" mass="9446">MSKDTKKNDRSKRPTAGRYTPPKPKSARKSPRWYLWLIFAPLLLGALLIVVNFLSILPGGESTWYLLAGMALMGLGFAFATKYR</sequence>
<feature type="compositionally biased region" description="Basic and acidic residues" evidence="7">
    <location>
        <begin position="1"/>
        <end position="12"/>
    </location>
</feature>
<evidence type="ECO:0000256" key="4">
    <source>
        <dbReference type="ARBA" id="ARBA00022989"/>
    </source>
</evidence>
<evidence type="ECO:0000256" key="7">
    <source>
        <dbReference type="SAM" id="MobiDB-lite"/>
    </source>
</evidence>
<evidence type="ECO:0000256" key="2">
    <source>
        <dbReference type="ARBA" id="ARBA00022618"/>
    </source>
</evidence>
<dbReference type="EMBL" id="FQUL01000009">
    <property type="protein sequence ID" value="SHE54300.1"/>
    <property type="molecule type" value="Genomic_DNA"/>
</dbReference>
<protein>
    <submittedName>
        <fullName evidence="9">Uncharacterized protein family (UPF0233)</fullName>
    </submittedName>
</protein>
<evidence type="ECO:0000256" key="8">
    <source>
        <dbReference type="SAM" id="Phobius"/>
    </source>
</evidence>
<feature type="region of interest" description="Disordered" evidence="7">
    <location>
        <begin position="1"/>
        <end position="29"/>
    </location>
</feature>
<dbReference type="RefSeq" id="WP_072789251.1">
    <property type="nucleotide sequence ID" value="NZ_FQUL01000009.1"/>
</dbReference>